<sequence length="286" mass="32149">MEYRKPMPPTLHPSCRPLCIIHANCQGDPLAGLLAAHPVFGGAFEVRRYTNYEREPIAEEDMGRCRLFIYQHLGEKWDDHASDRLLARVPGEAVRLCIPNMLFKGYWPFWTNRSTMDFGDSFLDHLVDMGLSEAEALHVCLKGDLAAKYDLAALLEASLDVERGKEGNTVVQTVPLVLEHWRTERMFATINHPGCRLLLHVADGVLAALGMTPVPAEVRAAFTMPYDDFELPIHPQVAAFHGLAFGDAGTRYNIYGRPMTYEDYARRYIACRHGGVGNFIGYLQLV</sequence>
<dbReference type="Gene3D" id="3.40.50.12080">
    <property type="match status" value="1"/>
</dbReference>
<dbReference type="STRING" id="882.DVU_2899"/>
<gene>
    <name evidence="2" type="ordered locus">DVU_2899</name>
</gene>
<dbReference type="KEGG" id="dvu:DVU_2899"/>
<feature type="domain" description="Polysaccharide biosynthesis enzyme WcbI" evidence="1">
    <location>
        <begin position="18"/>
        <end position="213"/>
    </location>
</feature>
<dbReference type="EnsemblBacteria" id="AAS97371">
    <property type="protein sequence ID" value="AAS97371"/>
    <property type="gene ID" value="DVU_2899"/>
</dbReference>
<dbReference type="SMR" id="Q727F6"/>
<dbReference type="Proteomes" id="UP000002194">
    <property type="component" value="Chromosome"/>
</dbReference>
<evidence type="ECO:0000313" key="2">
    <source>
        <dbReference type="EMBL" id="AAS97371.1"/>
    </source>
</evidence>
<dbReference type="AlphaFoldDB" id="Q727F6"/>
<proteinExistence type="predicted"/>
<dbReference type="PaxDb" id="882-DVU_2899"/>
<keyword evidence="3" id="KW-1185">Reference proteome</keyword>
<dbReference type="PATRIC" id="fig|882.5.peg.2620"/>
<name>Q727F6_NITV2</name>
<protein>
    <recommendedName>
        <fullName evidence="1">Polysaccharide biosynthesis enzyme WcbI domain-containing protein</fullName>
    </recommendedName>
</protein>
<evidence type="ECO:0000313" key="3">
    <source>
        <dbReference type="Proteomes" id="UP000002194"/>
    </source>
</evidence>
<evidence type="ECO:0000259" key="1">
    <source>
        <dbReference type="Pfam" id="PF18588"/>
    </source>
</evidence>
<organism evidence="2 3">
    <name type="scientific">Nitratidesulfovibrio vulgaris (strain ATCC 29579 / DSM 644 / CCUG 34227 / NCIMB 8303 / VKM B-1760 / Hildenborough)</name>
    <name type="common">Desulfovibrio vulgaris</name>
    <dbReference type="NCBI Taxonomy" id="882"/>
    <lineage>
        <taxon>Bacteria</taxon>
        <taxon>Pseudomonadati</taxon>
        <taxon>Thermodesulfobacteriota</taxon>
        <taxon>Desulfovibrionia</taxon>
        <taxon>Desulfovibrionales</taxon>
        <taxon>Desulfovibrionaceae</taxon>
        <taxon>Nitratidesulfovibrio</taxon>
    </lineage>
</organism>
<dbReference type="Pfam" id="PF18588">
    <property type="entry name" value="WcbI"/>
    <property type="match status" value="1"/>
</dbReference>
<accession>Q727F6</accession>
<dbReference type="OrthoDB" id="5449821at2"/>
<dbReference type="eggNOG" id="COG2755">
    <property type="taxonomic scope" value="Bacteria"/>
</dbReference>
<dbReference type="EMBL" id="AE017285">
    <property type="protein sequence ID" value="AAS97371.1"/>
    <property type="molecule type" value="Genomic_DNA"/>
</dbReference>
<dbReference type="InterPro" id="IPR041307">
    <property type="entry name" value="WcbI"/>
</dbReference>
<dbReference type="HOGENOM" id="CLU_1018312_0_0_7"/>
<reference evidence="2 3" key="1">
    <citation type="journal article" date="2004" name="Nat. Biotechnol.">
        <title>The genome sequence of the anaerobic, sulfate-reducing bacterium Desulfovibrio vulgaris Hildenborough.</title>
        <authorList>
            <person name="Heidelberg J.F."/>
            <person name="Seshadri R."/>
            <person name="Haveman S.A."/>
            <person name="Hemme C.L."/>
            <person name="Paulsen I.T."/>
            <person name="Kolonay J.F."/>
            <person name="Eisen J.A."/>
            <person name="Ward N."/>
            <person name="Methe B."/>
            <person name="Brinkac L.M."/>
            <person name="Daugherty S.C."/>
            <person name="Deboy R.T."/>
            <person name="Dodson R.J."/>
            <person name="Durkin A.S."/>
            <person name="Madupu R."/>
            <person name="Nelson W.C."/>
            <person name="Sullivan S.A."/>
            <person name="Fouts D."/>
            <person name="Haft D.H."/>
            <person name="Selengut J."/>
            <person name="Peterson J.D."/>
            <person name="Davidsen T.M."/>
            <person name="Zafar N."/>
            <person name="Zhou L."/>
            <person name="Radune D."/>
            <person name="Dimitrov G."/>
            <person name="Hance M."/>
            <person name="Tran K."/>
            <person name="Khouri H."/>
            <person name="Gill J."/>
            <person name="Utterback T.R."/>
            <person name="Feldblyum T.V."/>
            <person name="Wall J.D."/>
            <person name="Voordouw G."/>
            <person name="Fraser C.M."/>
        </authorList>
    </citation>
    <scope>NUCLEOTIDE SEQUENCE [LARGE SCALE GENOMIC DNA]</scope>
    <source>
        <strain evidence="3">ATCC 29579 / DSM 644 / NCIMB 8303 / VKM B-1760 / Hildenborough</strain>
    </source>
</reference>